<proteinExistence type="predicted"/>
<keyword evidence="4" id="KW-1185">Reference proteome</keyword>
<dbReference type="GO" id="GO:0006654">
    <property type="term" value="P:phosphatidic acid biosynthetic process"/>
    <property type="evidence" value="ECO:0007669"/>
    <property type="project" value="TreeGrafter"/>
</dbReference>
<keyword evidence="1" id="KW-0808">Transferase</keyword>
<organism evidence="3 4">
    <name type="scientific">Kingdonia uniflora</name>
    <dbReference type="NCBI Taxonomy" id="39325"/>
    <lineage>
        <taxon>Eukaryota</taxon>
        <taxon>Viridiplantae</taxon>
        <taxon>Streptophyta</taxon>
        <taxon>Embryophyta</taxon>
        <taxon>Tracheophyta</taxon>
        <taxon>Spermatophyta</taxon>
        <taxon>Magnoliopsida</taxon>
        <taxon>Ranunculales</taxon>
        <taxon>Circaeasteraceae</taxon>
        <taxon>Kingdonia</taxon>
    </lineage>
</organism>
<evidence type="ECO:0000256" key="2">
    <source>
        <dbReference type="ARBA" id="ARBA00023315"/>
    </source>
</evidence>
<protein>
    <submittedName>
        <fullName evidence="3">Uncharacterized protein</fullName>
    </submittedName>
</protein>
<dbReference type="OrthoDB" id="417078at2759"/>
<evidence type="ECO:0000313" key="3">
    <source>
        <dbReference type="EMBL" id="KAF6151951.1"/>
    </source>
</evidence>
<dbReference type="AlphaFoldDB" id="A0A7J7MAN4"/>
<accession>A0A7J7MAN4</accession>
<dbReference type="Proteomes" id="UP000541444">
    <property type="component" value="Unassembled WGS sequence"/>
</dbReference>
<dbReference type="PANTHER" id="PTHR10434">
    <property type="entry name" value="1-ACYL-SN-GLYCEROL-3-PHOSPHATE ACYLTRANSFERASE"/>
    <property type="match status" value="1"/>
</dbReference>
<keyword evidence="2" id="KW-0012">Acyltransferase</keyword>
<dbReference type="EMBL" id="JACGCM010001659">
    <property type="protein sequence ID" value="KAF6151951.1"/>
    <property type="molecule type" value="Genomic_DNA"/>
</dbReference>
<evidence type="ECO:0000313" key="4">
    <source>
        <dbReference type="Proteomes" id="UP000541444"/>
    </source>
</evidence>
<dbReference type="SUPFAM" id="SSF69593">
    <property type="entry name" value="Glycerol-3-phosphate (1)-acyltransferase"/>
    <property type="match status" value="1"/>
</dbReference>
<name>A0A7J7MAN4_9MAGN</name>
<sequence>MHSKGAFSIAAKTGVPVVPITRIGTGKLMPPGMETRLNSGWLKVVTHKPIQGSNADVLCDNARNAIASTLLSG</sequence>
<comment type="caution">
    <text evidence="3">The sequence shown here is derived from an EMBL/GenBank/DDBJ whole genome shotgun (WGS) entry which is preliminary data.</text>
</comment>
<reference evidence="3 4" key="1">
    <citation type="journal article" date="2020" name="IScience">
        <title>Genome Sequencing of the Endangered Kingdonia uniflora (Circaeasteraceae, Ranunculales) Reveals Potential Mechanisms of Evolutionary Specialization.</title>
        <authorList>
            <person name="Sun Y."/>
            <person name="Deng T."/>
            <person name="Zhang A."/>
            <person name="Moore M.J."/>
            <person name="Landis J.B."/>
            <person name="Lin N."/>
            <person name="Zhang H."/>
            <person name="Zhang X."/>
            <person name="Huang J."/>
            <person name="Zhang X."/>
            <person name="Sun H."/>
            <person name="Wang H."/>
        </authorList>
    </citation>
    <scope>NUCLEOTIDE SEQUENCE [LARGE SCALE GENOMIC DNA]</scope>
    <source>
        <strain evidence="3">TB1705</strain>
        <tissue evidence="3">Leaf</tissue>
    </source>
</reference>
<gene>
    <name evidence="3" type="ORF">GIB67_010525</name>
</gene>
<dbReference type="GO" id="GO:0003841">
    <property type="term" value="F:1-acylglycerol-3-phosphate O-acyltransferase activity"/>
    <property type="evidence" value="ECO:0007669"/>
    <property type="project" value="TreeGrafter"/>
</dbReference>
<evidence type="ECO:0000256" key="1">
    <source>
        <dbReference type="ARBA" id="ARBA00022679"/>
    </source>
</evidence>
<dbReference type="PANTHER" id="PTHR10434:SF60">
    <property type="entry name" value="1-ACYL-SN-GLYCEROL-3-PHOSPHATE ACYLTRANSFERASE LPAT1, CHLOROPLASTIC"/>
    <property type="match status" value="1"/>
</dbReference>